<sequence length="203" mass="21989">MSSVHMALYHTAVSKTVTTVFLRDIVLILLLYIVWHCNRKICVTPIIVELARIGLVYTANVLVRWPSAHIYISTLSAIGPVRWVLDLAVNFSVTAARTGGLRWMGCKVQSISSWGQVGNRYMVSMLAIVGSGALFTAAAVTNVTLASDNLTHLVVLTLHIIVGVGLGLTHSLPKAGIVQRDNLAQSGIVQSDTIQRDVESDNK</sequence>
<reference evidence="1" key="1">
    <citation type="submission" date="2021-02" db="EMBL/GenBank/DDBJ databases">
        <authorList>
            <consortium name="DOE Joint Genome Institute"/>
            <person name="Ahrendt S."/>
            <person name="Looney B.P."/>
            <person name="Miyauchi S."/>
            <person name="Morin E."/>
            <person name="Drula E."/>
            <person name="Courty P.E."/>
            <person name="Chicoki N."/>
            <person name="Fauchery L."/>
            <person name="Kohler A."/>
            <person name="Kuo A."/>
            <person name="Labutti K."/>
            <person name="Pangilinan J."/>
            <person name="Lipzen A."/>
            <person name="Riley R."/>
            <person name="Andreopoulos W."/>
            <person name="He G."/>
            <person name="Johnson J."/>
            <person name="Barry K.W."/>
            <person name="Grigoriev I.V."/>
            <person name="Nagy L."/>
            <person name="Hibbett D."/>
            <person name="Henrissat B."/>
            <person name="Matheny P.B."/>
            <person name="Labbe J."/>
            <person name="Martin F."/>
        </authorList>
    </citation>
    <scope>NUCLEOTIDE SEQUENCE</scope>
    <source>
        <strain evidence="1">FP105234-sp</strain>
    </source>
</reference>
<name>A0ACB8R617_9AGAM</name>
<protein>
    <submittedName>
        <fullName evidence="1">Uncharacterized protein</fullName>
    </submittedName>
</protein>
<comment type="caution">
    <text evidence="1">The sequence shown here is derived from an EMBL/GenBank/DDBJ whole genome shotgun (WGS) entry which is preliminary data.</text>
</comment>
<evidence type="ECO:0000313" key="1">
    <source>
        <dbReference type="EMBL" id="KAI0039535.1"/>
    </source>
</evidence>
<organism evidence="1 2">
    <name type="scientific">Auriscalpium vulgare</name>
    <dbReference type="NCBI Taxonomy" id="40419"/>
    <lineage>
        <taxon>Eukaryota</taxon>
        <taxon>Fungi</taxon>
        <taxon>Dikarya</taxon>
        <taxon>Basidiomycota</taxon>
        <taxon>Agaricomycotina</taxon>
        <taxon>Agaricomycetes</taxon>
        <taxon>Russulales</taxon>
        <taxon>Auriscalpiaceae</taxon>
        <taxon>Auriscalpium</taxon>
    </lineage>
</organism>
<accession>A0ACB8R617</accession>
<proteinExistence type="predicted"/>
<keyword evidence="2" id="KW-1185">Reference proteome</keyword>
<reference evidence="1" key="2">
    <citation type="journal article" date="2022" name="New Phytol.">
        <title>Evolutionary transition to the ectomycorrhizal habit in the genomes of a hyperdiverse lineage of mushroom-forming fungi.</title>
        <authorList>
            <person name="Looney B."/>
            <person name="Miyauchi S."/>
            <person name="Morin E."/>
            <person name="Drula E."/>
            <person name="Courty P.E."/>
            <person name="Kohler A."/>
            <person name="Kuo A."/>
            <person name="LaButti K."/>
            <person name="Pangilinan J."/>
            <person name="Lipzen A."/>
            <person name="Riley R."/>
            <person name="Andreopoulos W."/>
            <person name="He G."/>
            <person name="Johnson J."/>
            <person name="Nolan M."/>
            <person name="Tritt A."/>
            <person name="Barry K.W."/>
            <person name="Grigoriev I.V."/>
            <person name="Nagy L.G."/>
            <person name="Hibbett D."/>
            <person name="Henrissat B."/>
            <person name="Matheny P.B."/>
            <person name="Labbe J."/>
            <person name="Martin F.M."/>
        </authorList>
    </citation>
    <scope>NUCLEOTIDE SEQUENCE</scope>
    <source>
        <strain evidence="1">FP105234-sp</strain>
    </source>
</reference>
<gene>
    <name evidence="1" type="ORF">FA95DRAFT_1612491</name>
</gene>
<dbReference type="EMBL" id="MU276292">
    <property type="protein sequence ID" value="KAI0039535.1"/>
    <property type="molecule type" value="Genomic_DNA"/>
</dbReference>
<dbReference type="Proteomes" id="UP000814033">
    <property type="component" value="Unassembled WGS sequence"/>
</dbReference>
<evidence type="ECO:0000313" key="2">
    <source>
        <dbReference type="Proteomes" id="UP000814033"/>
    </source>
</evidence>